<gene>
    <name evidence="8" type="ORF">AZI85_08025</name>
</gene>
<evidence type="ECO:0000256" key="3">
    <source>
        <dbReference type="ARBA" id="ARBA00022723"/>
    </source>
</evidence>
<dbReference type="SUPFAM" id="SSF56300">
    <property type="entry name" value="Metallo-dependent phosphatases"/>
    <property type="match status" value="1"/>
</dbReference>
<proteinExistence type="predicted"/>
<keyword evidence="4 8" id="KW-0378">Hydrolase</keyword>
<evidence type="ECO:0000313" key="8">
    <source>
        <dbReference type="EMBL" id="KYG62134.1"/>
    </source>
</evidence>
<keyword evidence="6" id="KW-0464">Manganese</keyword>
<feature type="domain" description="Calcineurin-like phosphoesterase" evidence="7">
    <location>
        <begin position="4"/>
        <end position="206"/>
    </location>
</feature>
<dbReference type="InterPro" id="IPR004843">
    <property type="entry name" value="Calcineurin-like_PHP"/>
</dbReference>
<evidence type="ECO:0000256" key="2">
    <source>
        <dbReference type="ARBA" id="ARBA00022519"/>
    </source>
</evidence>
<dbReference type="AlphaFoldDB" id="A0A150WGN2"/>
<dbReference type="InterPro" id="IPR043461">
    <property type="entry name" value="LpxH-like"/>
</dbReference>
<evidence type="ECO:0000256" key="5">
    <source>
        <dbReference type="ARBA" id="ARBA00023136"/>
    </source>
</evidence>
<evidence type="ECO:0000259" key="7">
    <source>
        <dbReference type="Pfam" id="PF00149"/>
    </source>
</evidence>
<dbReference type="EMBL" id="LUKF01000016">
    <property type="protein sequence ID" value="KYG62134.1"/>
    <property type="molecule type" value="Genomic_DNA"/>
</dbReference>
<dbReference type="CDD" id="cd07398">
    <property type="entry name" value="MPP_YbbF-LpxH"/>
    <property type="match status" value="1"/>
</dbReference>
<accession>A0A150WGN2</accession>
<protein>
    <submittedName>
        <fullName evidence="8">UDP-2,3-diacylglucosamine hydrolase</fullName>
    </submittedName>
</protein>
<sequence length="249" mass="29119">MEAWFLSDIHLKSAEERNGKILLRFLRSLLQQNPSQVHLFMLGDIFDLWVGGHSYFAKKFPDLIEALRDLRKAGARITYIEGNHDVHVEGFFQKQLGVEVHVEAQYYNLDGLIVRCEHGDLINLADEKYLKYRSIIRNPYIKPLGNIIPGKFWDYVGNRASKRSRARSGHYRATNESQLVQMIRAHTEKVYQEKPFDIIISGHMHVFDDHVVDIRGRKVRTVNLGSWFEEKVKVFHIKDGQPNWVYLES</sequence>
<name>A0A150WGN2_BDEBC</name>
<evidence type="ECO:0000313" key="9">
    <source>
        <dbReference type="Proteomes" id="UP000075391"/>
    </source>
</evidence>
<dbReference type="Proteomes" id="UP000075391">
    <property type="component" value="Unassembled WGS sequence"/>
</dbReference>
<dbReference type="OrthoDB" id="5293204at2"/>
<keyword evidence="1" id="KW-1003">Cell membrane</keyword>
<reference evidence="8 9" key="1">
    <citation type="submission" date="2016-03" db="EMBL/GenBank/DDBJ databases">
        <authorList>
            <person name="Ploux O."/>
        </authorList>
    </citation>
    <scope>NUCLEOTIDE SEQUENCE [LARGE SCALE GENOMIC DNA]</scope>
    <source>
        <strain evidence="8 9">BER2</strain>
    </source>
</reference>
<comment type="caution">
    <text evidence="8">The sequence shown here is derived from an EMBL/GenBank/DDBJ whole genome shotgun (WGS) entry which is preliminary data.</text>
</comment>
<dbReference type="PANTHER" id="PTHR34990:SF1">
    <property type="entry name" value="UDP-2,3-DIACYLGLUCOSAMINE HYDROLASE"/>
    <property type="match status" value="1"/>
</dbReference>
<keyword evidence="2" id="KW-0997">Cell inner membrane</keyword>
<organism evidence="8 9">
    <name type="scientific">Bdellovibrio bacteriovorus</name>
    <dbReference type="NCBI Taxonomy" id="959"/>
    <lineage>
        <taxon>Bacteria</taxon>
        <taxon>Pseudomonadati</taxon>
        <taxon>Bdellovibrionota</taxon>
        <taxon>Bdellovibrionia</taxon>
        <taxon>Bdellovibrionales</taxon>
        <taxon>Pseudobdellovibrionaceae</taxon>
        <taxon>Bdellovibrio</taxon>
    </lineage>
</organism>
<dbReference type="GO" id="GO:0046872">
    <property type="term" value="F:metal ion binding"/>
    <property type="evidence" value="ECO:0007669"/>
    <property type="project" value="UniProtKB-KW"/>
</dbReference>
<dbReference type="GO" id="GO:0016020">
    <property type="term" value="C:membrane"/>
    <property type="evidence" value="ECO:0007669"/>
    <property type="project" value="GOC"/>
</dbReference>
<dbReference type="InterPro" id="IPR029052">
    <property type="entry name" value="Metallo-depent_PP-like"/>
</dbReference>
<keyword evidence="3" id="KW-0479">Metal-binding</keyword>
<dbReference type="GO" id="GO:0008758">
    <property type="term" value="F:UDP-2,3-diacylglucosamine hydrolase activity"/>
    <property type="evidence" value="ECO:0007669"/>
    <property type="project" value="TreeGrafter"/>
</dbReference>
<evidence type="ECO:0000256" key="4">
    <source>
        <dbReference type="ARBA" id="ARBA00022801"/>
    </source>
</evidence>
<dbReference type="RefSeq" id="WP_063244244.1">
    <property type="nucleotide sequence ID" value="NZ_LUKF01000016.1"/>
</dbReference>
<dbReference type="GO" id="GO:0009245">
    <property type="term" value="P:lipid A biosynthetic process"/>
    <property type="evidence" value="ECO:0007669"/>
    <property type="project" value="TreeGrafter"/>
</dbReference>
<evidence type="ECO:0000256" key="6">
    <source>
        <dbReference type="ARBA" id="ARBA00023211"/>
    </source>
</evidence>
<keyword evidence="5" id="KW-0472">Membrane</keyword>
<evidence type="ECO:0000256" key="1">
    <source>
        <dbReference type="ARBA" id="ARBA00022475"/>
    </source>
</evidence>
<dbReference type="Gene3D" id="3.60.21.10">
    <property type="match status" value="1"/>
</dbReference>
<dbReference type="PANTHER" id="PTHR34990">
    <property type="entry name" value="UDP-2,3-DIACYLGLUCOSAMINE HYDROLASE-RELATED"/>
    <property type="match status" value="1"/>
</dbReference>
<dbReference type="Pfam" id="PF00149">
    <property type="entry name" value="Metallophos"/>
    <property type="match status" value="1"/>
</dbReference>